<reference evidence="4" key="1">
    <citation type="journal article" date="2019" name="Int. J. Syst. Evol. Microbiol.">
        <title>The Global Catalogue of Microorganisms (GCM) 10K type strain sequencing project: providing services to taxonomists for standard genome sequencing and annotation.</title>
        <authorList>
            <consortium name="The Broad Institute Genomics Platform"/>
            <consortium name="The Broad Institute Genome Sequencing Center for Infectious Disease"/>
            <person name="Wu L."/>
            <person name="Ma J."/>
        </authorList>
    </citation>
    <scope>NUCLEOTIDE SEQUENCE [LARGE SCALE GENOMIC DNA]</scope>
    <source>
        <strain evidence="4">JCM 13584</strain>
    </source>
</reference>
<evidence type="ECO:0000256" key="2">
    <source>
        <dbReference type="ARBA" id="ARBA00022801"/>
    </source>
</evidence>
<dbReference type="InterPro" id="IPR036705">
    <property type="entry name" value="Ribosyl_crysJ1_sf"/>
</dbReference>
<comment type="caution">
    <text evidence="3">The sequence shown here is derived from an EMBL/GenBank/DDBJ whole genome shotgun (WGS) entry which is preliminary data.</text>
</comment>
<evidence type="ECO:0008006" key="5">
    <source>
        <dbReference type="Google" id="ProtNLM"/>
    </source>
</evidence>
<protein>
    <recommendedName>
        <fullName evidence="5">ADP-ribosylglycohydrolase family protein</fullName>
    </recommendedName>
</protein>
<dbReference type="EMBL" id="BAAAMK010000001">
    <property type="protein sequence ID" value="GAA1938853.1"/>
    <property type="molecule type" value="Genomic_DNA"/>
</dbReference>
<dbReference type="PANTHER" id="PTHR16222">
    <property type="entry name" value="ADP-RIBOSYLGLYCOHYDROLASE"/>
    <property type="match status" value="1"/>
</dbReference>
<evidence type="ECO:0000256" key="1">
    <source>
        <dbReference type="ARBA" id="ARBA00010702"/>
    </source>
</evidence>
<dbReference type="RefSeq" id="WP_157416197.1">
    <property type="nucleotide sequence ID" value="NZ_BAAAMK010000001.1"/>
</dbReference>
<accession>A0ABP5BAP7</accession>
<proteinExistence type="inferred from homology"/>
<dbReference type="Proteomes" id="UP001499954">
    <property type="component" value="Unassembled WGS sequence"/>
</dbReference>
<name>A0ABP5BAP7_9MICO</name>
<keyword evidence="4" id="KW-1185">Reference proteome</keyword>
<dbReference type="InterPro" id="IPR005502">
    <property type="entry name" value="Ribosyl_crysJ1"/>
</dbReference>
<keyword evidence="2" id="KW-0378">Hydrolase</keyword>
<dbReference type="Pfam" id="PF03747">
    <property type="entry name" value="ADP_ribosyl_GH"/>
    <property type="match status" value="1"/>
</dbReference>
<organism evidence="3 4">
    <name type="scientific">Agromyces allii</name>
    <dbReference type="NCBI Taxonomy" id="393607"/>
    <lineage>
        <taxon>Bacteria</taxon>
        <taxon>Bacillati</taxon>
        <taxon>Actinomycetota</taxon>
        <taxon>Actinomycetes</taxon>
        <taxon>Micrococcales</taxon>
        <taxon>Microbacteriaceae</taxon>
        <taxon>Agromyces</taxon>
    </lineage>
</organism>
<dbReference type="Gene3D" id="1.10.4080.10">
    <property type="entry name" value="ADP-ribosylation/Crystallin J1"/>
    <property type="match status" value="1"/>
</dbReference>
<sequence>MTPTPNPSASFTDRAVGAILGSAAGDALGAPYEFKPSLPDDVPVRFTAGGPWNLGEWTDDTSMAVPILQAVARGEALTDAATRGRIVAEWQGWAVDAKDVGIQTRQVLALLSDSVSEHAARAAALAVHERTGRSAGNGSLMRTGPVALAFLADGQELALADTARRISELTHHEVDAGDGCVIWSLAIRHAIRTGELDLRAPIGALPAERRDRWHAFVDVAERTAPRDIPGSNGWVVAALQAAWSAIHHARLAGEGLQLTLERAVRCGNDTDTVAAIAGSLAGAAHGASAVPAPWRRELHGWPGLRADDLEQLALLAVRRGSPDQQR</sequence>
<dbReference type="SUPFAM" id="SSF101478">
    <property type="entry name" value="ADP-ribosylglycohydrolase"/>
    <property type="match status" value="1"/>
</dbReference>
<evidence type="ECO:0000313" key="3">
    <source>
        <dbReference type="EMBL" id="GAA1938853.1"/>
    </source>
</evidence>
<dbReference type="InterPro" id="IPR050792">
    <property type="entry name" value="ADP-ribosylglycohydrolase"/>
</dbReference>
<dbReference type="PANTHER" id="PTHR16222:SF24">
    <property type="entry name" value="ADP-RIBOSYLHYDROLASE ARH3"/>
    <property type="match status" value="1"/>
</dbReference>
<gene>
    <name evidence="3" type="ORF">GCM10009717_01560</name>
</gene>
<evidence type="ECO:0000313" key="4">
    <source>
        <dbReference type="Proteomes" id="UP001499954"/>
    </source>
</evidence>
<comment type="similarity">
    <text evidence="1">Belongs to the ADP-ribosylglycohydrolase family.</text>
</comment>